<dbReference type="Proteomes" id="UP000887566">
    <property type="component" value="Unplaced"/>
</dbReference>
<sequence>MQQAEKIDDQPIIFVDCEEDLSTLIPSINAEKSTISFTQAELKGLLQFLSTVLQTEKCLNLRSDDLWMKAVEQGVIDKPPGVVQKFVIDDLLPNLNDLPGSVISDNEKTHLVKLIKKNDMQRDEKEHADYFKQMAANVKQYGEKRQAREKKRLLRLQACPSVTSPVPSALIPQATTSEDKSAHGDEEIDDVEVIDEDVEDEGRLQRRIKREERINATNFSPSASPPRQRRHKHTNEHKRAIFLFLADQLRKKGVIDWKGTTLWRKAEKERVTELTWQGMRALALKIVPHLNEFSEEVLPSDAKQILEERLHLKELAKKRIAVASRPSEIFRQHVVKRELKKVRREIAVMDGLECTSSLNSSATDSNSPTVLRTKDSIPTADVATETVNPEEPKEPKERPVDAYSSVPFGTPEFDAAIFEGVFTENLMPAEQLPQFFRSLEALIHLSTEYNIGLEQLVRLAEQHGSVETVRRMLANQEL</sequence>
<evidence type="ECO:0000313" key="3">
    <source>
        <dbReference type="WBParaSite" id="PSAMB.scaffold61size89802.g1188.t1"/>
    </source>
</evidence>
<accession>A0A914X2T9</accession>
<evidence type="ECO:0000256" key="1">
    <source>
        <dbReference type="SAM" id="MobiDB-lite"/>
    </source>
</evidence>
<reference evidence="3" key="1">
    <citation type="submission" date="2022-11" db="UniProtKB">
        <authorList>
            <consortium name="WormBaseParasite"/>
        </authorList>
    </citation>
    <scope>IDENTIFICATION</scope>
</reference>
<proteinExistence type="predicted"/>
<protein>
    <submittedName>
        <fullName evidence="3">Uncharacterized protein</fullName>
    </submittedName>
</protein>
<dbReference type="AlphaFoldDB" id="A0A914X2T9"/>
<organism evidence="2 3">
    <name type="scientific">Plectus sambesii</name>
    <dbReference type="NCBI Taxonomy" id="2011161"/>
    <lineage>
        <taxon>Eukaryota</taxon>
        <taxon>Metazoa</taxon>
        <taxon>Ecdysozoa</taxon>
        <taxon>Nematoda</taxon>
        <taxon>Chromadorea</taxon>
        <taxon>Plectida</taxon>
        <taxon>Plectina</taxon>
        <taxon>Plectoidea</taxon>
        <taxon>Plectidae</taxon>
        <taxon>Plectus</taxon>
    </lineage>
</organism>
<evidence type="ECO:0000313" key="2">
    <source>
        <dbReference type="Proteomes" id="UP000887566"/>
    </source>
</evidence>
<feature type="region of interest" description="Disordered" evidence="1">
    <location>
        <begin position="211"/>
        <end position="234"/>
    </location>
</feature>
<dbReference type="WBParaSite" id="PSAMB.scaffold61size89802.g1188.t1">
    <property type="protein sequence ID" value="PSAMB.scaffold61size89802.g1188.t1"/>
    <property type="gene ID" value="PSAMB.scaffold61size89802.g1188"/>
</dbReference>
<feature type="region of interest" description="Disordered" evidence="1">
    <location>
        <begin position="164"/>
        <end position="189"/>
    </location>
</feature>
<name>A0A914X2T9_9BILA</name>
<keyword evidence="2" id="KW-1185">Reference proteome</keyword>